<dbReference type="Gene3D" id="1.20.1280.50">
    <property type="match status" value="1"/>
</dbReference>
<evidence type="ECO:0000313" key="3">
    <source>
        <dbReference type="Proteomes" id="UP000298327"/>
    </source>
</evidence>
<evidence type="ECO:0000256" key="1">
    <source>
        <dbReference type="SAM" id="MobiDB-lite"/>
    </source>
</evidence>
<dbReference type="AlphaFoldDB" id="A0A4Y9ZC20"/>
<reference evidence="2 3" key="1">
    <citation type="submission" date="2019-02" db="EMBL/GenBank/DDBJ databases">
        <title>Genome sequencing of the rare red list fungi Dentipellis fragilis.</title>
        <authorList>
            <person name="Buettner E."/>
            <person name="Kellner H."/>
        </authorList>
    </citation>
    <scope>NUCLEOTIDE SEQUENCE [LARGE SCALE GENOMIC DNA]</scope>
    <source>
        <strain evidence="2 3">DSM 105465</strain>
    </source>
</reference>
<dbReference type="EMBL" id="SEOQ01000017">
    <property type="protein sequence ID" value="TFY72345.1"/>
    <property type="molecule type" value="Genomic_DNA"/>
</dbReference>
<gene>
    <name evidence="2" type="ORF">EVG20_g651</name>
</gene>
<accession>A0A4Y9ZC20</accession>
<dbReference type="Proteomes" id="UP000298327">
    <property type="component" value="Unassembled WGS sequence"/>
</dbReference>
<organism evidence="2 3">
    <name type="scientific">Dentipellis fragilis</name>
    <dbReference type="NCBI Taxonomy" id="205917"/>
    <lineage>
        <taxon>Eukaryota</taxon>
        <taxon>Fungi</taxon>
        <taxon>Dikarya</taxon>
        <taxon>Basidiomycota</taxon>
        <taxon>Agaricomycotina</taxon>
        <taxon>Agaricomycetes</taxon>
        <taxon>Russulales</taxon>
        <taxon>Hericiaceae</taxon>
        <taxon>Dentipellis</taxon>
    </lineage>
</organism>
<name>A0A4Y9ZC20_9AGAM</name>
<feature type="region of interest" description="Disordered" evidence="1">
    <location>
        <begin position="1"/>
        <end position="24"/>
    </location>
</feature>
<comment type="caution">
    <text evidence="2">The sequence shown here is derived from an EMBL/GenBank/DDBJ whole genome shotgun (WGS) entry which is preliminary data.</text>
</comment>
<protein>
    <submittedName>
        <fullName evidence="2">Uncharacterized protein</fullName>
    </submittedName>
</protein>
<dbReference type="OrthoDB" id="3217549at2759"/>
<dbReference type="STRING" id="205917.A0A4Y9ZC20"/>
<evidence type="ECO:0000313" key="2">
    <source>
        <dbReference type="EMBL" id="TFY72345.1"/>
    </source>
</evidence>
<sequence>MELLGSLAPSREHDLSAARQQTDGEIEDHRNTLSQLLLRRNEQSLINIMLPPEILGMIFVHTATDGNFSVSRPSRWLQVTHVCVRWRDIARILTPRLWTTIWAADTHPSLVQDMLVRSGNTPLTLVVASGLGIWSPDRFHANMAMLMGQRERVRDVSVMGTSILPTIAHLNSYYDTGLTLNRVESLRLHFPDIQPNPSHQLGPFVILGMSPSLIRVENYSIAPYPPLFQNLKEFHALKGLRWSLTQLLDALLCMPLLEILSLTYPFRSPETTPDVYSDAANRTVVLSRLHHLRLIGSDMDSRIFFSHVVLPTCPSLAIDVPTIDGIAPLQFNGPALGTLILTFCARGPTASGFALELIAPSSSPSPRQAALFGPAYQPPGKSSLVLKLAEHQSYSLAIRQVTTLCRHERIVPQRRDTEHPAPHRRADGVPGHQAAVSQILDLVRVDEQEAVKVPFPHLNALVIVAPRLQQTTAKGSGTRNYFIKDLADCFYDRTYQYGAAALEHLIIDGERIAPAVLGFYASLTCGTINMDSELNPPNNIDHDMDSLQTFLSLANLDL</sequence>
<keyword evidence="3" id="KW-1185">Reference proteome</keyword>
<proteinExistence type="predicted"/>